<dbReference type="Pfam" id="PF03773">
    <property type="entry name" value="ArsP_1"/>
    <property type="match status" value="1"/>
</dbReference>
<feature type="transmembrane region" description="Helical" evidence="7">
    <location>
        <begin position="236"/>
        <end position="257"/>
    </location>
</feature>
<dbReference type="RefSeq" id="WP_210512773.1">
    <property type="nucleotide sequence ID" value="NZ_JAFIDN010000009.1"/>
</dbReference>
<comment type="caution">
    <text evidence="8">The sequence shown here is derived from an EMBL/GenBank/DDBJ whole genome shotgun (WGS) entry which is preliminary data.</text>
</comment>
<evidence type="ECO:0000256" key="2">
    <source>
        <dbReference type="ARBA" id="ARBA00006386"/>
    </source>
</evidence>
<organism evidence="8 9">
    <name type="scientific">Natronogracilivirga saccharolytica</name>
    <dbReference type="NCBI Taxonomy" id="2812953"/>
    <lineage>
        <taxon>Bacteria</taxon>
        <taxon>Pseudomonadati</taxon>
        <taxon>Balneolota</taxon>
        <taxon>Balneolia</taxon>
        <taxon>Balneolales</taxon>
        <taxon>Cyclonatronaceae</taxon>
        <taxon>Natronogracilivirga</taxon>
    </lineage>
</organism>
<dbReference type="PANTHER" id="PTHR43299">
    <property type="entry name" value="UPF0718 PROTEIN YRAQ"/>
    <property type="match status" value="1"/>
</dbReference>
<reference evidence="8" key="1">
    <citation type="submission" date="2021-02" db="EMBL/GenBank/DDBJ databases">
        <title>Natronogracilivirga saccharolytica gen. nov. sp. nov. a new anaerobic, haloalkiliphilic carbohydrate-fermenting bacterium from soda lake and proposing of Cyclonatronumiaceae fam. nov. in the phylum Balneolaeota.</title>
        <authorList>
            <person name="Zhilina T.N."/>
            <person name="Sorokin D.Y."/>
            <person name="Zavarzina D.G."/>
            <person name="Toshchakov S.V."/>
            <person name="Kublanov I.V."/>
        </authorList>
    </citation>
    <scope>NUCLEOTIDE SEQUENCE</scope>
    <source>
        <strain evidence="8">Z-1702</strain>
    </source>
</reference>
<evidence type="ECO:0000256" key="7">
    <source>
        <dbReference type="SAM" id="Phobius"/>
    </source>
</evidence>
<sequence>MSLLIDLLAAGWGSLEYYILEHTLTCLVPAFFLAGAMVTFLNRNAILDLLGEQAGIMKSFPLAAAASFLVAACSCTVIPVAAGLYFAGAGVGVAFIILWVAPAANILALVYTGTILGAEMVIVRIIAALLVAFLVGLVMRFAFRHERRGETANQTDHKTVGQSGSDAQRTRPKIITGINLGLIALVLISLLAPNYLVREGPYLHKILVWGGVTIAAAIYALRMIDRDQLILWVRETWWFVRVIFPLLLAGVFLVGIIQAVLPEAWVREWLGGNTMLASLLATLIGAFSYFATMTEAPFVDALMDMGMGYGPALTLLLVGPGISLPNWLAIARIFGIKKALVYIPTIIILGTIVGWFFGNFVF</sequence>
<evidence type="ECO:0000313" key="9">
    <source>
        <dbReference type="Proteomes" id="UP000673975"/>
    </source>
</evidence>
<evidence type="ECO:0000256" key="5">
    <source>
        <dbReference type="ARBA" id="ARBA00022989"/>
    </source>
</evidence>
<feature type="transmembrane region" description="Helical" evidence="7">
    <location>
        <begin position="309"/>
        <end position="328"/>
    </location>
</feature>
<dbReference type="AlphaFoldDB" id="A0A8J7SBQ7"/>
<comment type="similarity">
    <text evidence="2">Belongs to the UPF0718 family.</text>
</comment>
<keyword evidence="4 7" id="KW-0812">Transmembrane</keyword>
<feature type="transmembrane region" description="Helical" evidence="7">
    <location>
        <begin position="121"/>
        <end position="143"/>
    </location>
</feature>
<feature type="transmembrane region" description="Helical" evidence="7">
    <location>
        <begin position="20"/>
        <end position="41"/>
    </location>
</feature>
<dbReference type="PANTHER" id="PTHR43299:SF1">
    <property type="entry name" value="UPF0718 PROTEIN YRAQ"/>
    <property type="match status" value="1"/>
</dbReference>
<proteinExistence type="inferred from homology"/>
<feature type="transmembrane region" description="Helical" evidence="7">
    <location>
        <begin position="269"/>
        <end position="289"/>
    </location>
</feature>
<evidence type="ECO:0000256" key="4">
    <source>
        <dbReference type="ARBA" id="ARBA00022692"/>
    </source>
</evidence>
<feature type="transmembrane region" description="Helical" evidence="7">
    <location>
        <begin position="206"/>
        <end position="224"/>
    </location>
</feature>
<feature type="transmembrane region" description="Helical" evidence="7">
    <location>
        <begin position="62"/>
        <end position="87"/>
    </location>
</feature>
<keyword evidence="5 7" id="KW-1133">Transmembrane helix</keyword>
<evidence type="ECO:0000256" key="1">
    <source>
        <dbReference type="ARBA" id="ARBA00004651"/>
    </source>
</evidence>
<keyword evidence="9" id="KW-1185">Reference proteome</keyword>
<dbReference type="EMBL" id="JAFIDN010000009">
    <property type="protein sequence ID" value="MBP3193316.1"/>
    <property type="molecule type" value="Genomic_DNA"/>
</dbReference>
<name>A0A8J7SBQ7_9BACT</name>
<keyword evidence="3" id="KW-1003">Cell membrane</keyword>
<evidence type="ECO:0000256" key="3">
    <source>
        <dbReference type="ARBA" id="ARBA00022475"/>
    </source>
</evidence>
<dbReference type="Proteomes" id="UP000673975">
    <property type="component" value="Unassembled WGS sequence"/>
</dbReference>
<feature type="transmembrane region" description="Helical" evidence="7">
    <location>
        <begin position="93"/>
        <end position="114"/>
    </location>
</feature>
<protein>
    <submittedName>
        <fullName evidence="8">Permease</fullName>
    </submittedName>
</protein>
<evidence type="ECO:0000256" key="6">
    <source>
        <dbReference type="ARBA" id="ARBA00023136"/>
    </source>
</evidence>
<feature type="transmembrane region" description="Helical" evidence="7">
    <location>
        <begin position="174"/>
        <end position="197"/>
    </location>
</feature>
<gene>
    <name evidence="8" type="ORF">NATSA_11615</name>
</gene>
<keyword evidence="6 7" id="KW-0472">Membrane</keyword>
<dbReference type="GO" id="GO:0005886">
    <property type="term" value="C:plasma membrane"/>
    <property type="evidence" value="ECO:0007669"/>
    <property type="project" value="UniProtKB-SubCell"/>
</dbReference>
<feature type="transmembrane region" description="Helical" evidence="7">
    <location>
        <begin position="340"/>
        <end position="358"/>
    </location>
</feature>
<accession>A0A8J7SBQ7</accession>
<comment type="subcellular location">
    <subcellularLocation>
        <location evidence="1">Cell membrane</location>
        <topology evidence="1">Multi-pass membrane protein</topology>
    </subcellularLocation>
</comment>
<evidence type="ECO:0000313" key="8">
    <source>
        <dbReference type="EMBL" id="MBP3193316.1"/>
    </source>
</evidence>
<dbReference type="InterPro" id="IPR005524">
    <property type="entry name" value="DUF318"/>
</dbReference>